<accession>A0A316V0W8</accession>
<dbReference type="EMBL" id="KZ819664">
    <property type="protein sequence ID" value="PWN29085.1"/>
    <property type="molecule type" value="Genomic_DNA"/>
</dbReference>
<organism evidence="1 2">
    <name type="scientific">Jaminaea rosea</name>
    <dbReference type="NCBI Taxonomy" id="1569628"/>
    <lineage>
        <taxon>Eukaryota</taxon>
        <taxon>Fungi</taxon>
        <taxon>Dikarya</taxon>
        <taxon>Basidiomycota</taxon>
        <taxon>Ustilaginomycotina</taxon>
        <taxon>Exobasidiomycetes</taxon>
        <taxon>Microstromatales</taxon>
        <taxon>Microstromatales incertae sedis</taxon>
        <taxon>Jaminaea</taxon>
    </lineage>
</organism>
<dbReference type="GeneID" id="37025267"/>
<dbReference type="PROSITE" id="PS51257">
    <property type="entry name" value="PROKAR_LIPOPROTEIN"/>
    <property type="match status" value="1"/>
</dbReference>
<dbReference type="Proteomes" id="UP000245884">
    <property type="component" value="Unassembled WGS sequence"/>
</dbReference>
<protein>
    <submittedName>
        <fullName evidence="1">Uncharacterized protein</fullName>
    </submittedName>
</protein>
<evidence type="ECO:0000313" key="2">
    <source>
        <dbReference type="Proteomes" id="UP000245884"/>
    </source>
</evidence>
<name>A0A316V0W8_9BASI</name>
<sequence length="94" mass="10433">MMRCAANPPTASTIISCLRDAKRERIESHEGLYDAGALLYVRARIRMRSGKQAHQFSSHPAIWSCLDLFGCICGRLSKFDGLHSRIGGCCECET</sequence>
<dbReference type="RefSeq" id="XP_025363697.1">
    <property type="nucleotide sequence ID" value="XM_025503444.1"/>
</dbReference>
<evidence type="ECO:0000313" key="1">
    <source>
        <dbReference type="EMBL" id="PWN29085.1"/>
    </source>
</evidence>
<gene>
    <name evidence="1" type="ORF">BDZ90DRAFT_138692</name>
</gene>
<dbReference type="AlphaFoldDB" id="A0A316V0W8"/>
<proteinExistence type="predicted"/>
<keyword evidence="2" id="KW-1185">Reference proteome</keyword>
<reference evidence="1 2" key="1">
    <citation type="journal article" date="2018" name="Mol. Biol. Evol.">
        <title>Broad Genomic Sampling Reveals a Smut Pathogenic Ancestry of the Fungal Clade Ustilaginomycotina.</title>
        <authorList>
            <person name="Kijpornyongpan T."/>
            <person name="Mondo S.J."/>
            <person name="Barry K."/>
            <person name="Sandor L."/>
            <person name="Lee J."/>
            <person name="Lipzen A."/>
            <person name="Pangilinan J."/>
            <person name="LaButti K."/>
            <person name="Hainaut M."/>
            <person name="Henrissat B."/>
            <person name="Grigoriev I.V."/>
            <person name="Spatafora J.W."/>
            <person name="Aime M.C."/>
        </authorList>
    </citation>
    <scope>NUCLEOTIDE SEQUENCE [LARGE SCALE GENOMIC DNA]</scope>
    <source>
        <strain evidence="1 2">MCA 5214</strain>
    </source>
</reference>